<evidence type="ECO:0000313" key="3">
    <source>
        <dbReference type="Proteomes" id="UP001501455"/>
    </source>
</evidence>
<dbReference type="Proteomes" id="UP001501455">
    <property type="component" value="Unassembled WGS sequence"/>
</dbReference>
<evidence type="ECO:0000313" key="2">
    <source>
        <dbReference type="EMBL" id="GAA3503242.1"/>
    </source>
</evidence>
<feature type="compositionally biased region" description="Polar residues" evidence="1">
    <location>
        <begin position="55"/>
        <end position="65"/>
    </location>
</feature>
<organism evidence="2 3">
    <name type="scientific">Streptomyces prasinosporus</name>
    <dbReference type="NCBI Taxonomy" id="68256"/>
    <lineage>
        <taxon>Bacteria</taxon>
        <taxon>Bacillati</taxon>
        <taxon>Actinomycetota</taxon>
        <taxon>Actinomycetes</taxon>
        <taxon>Kitasatosporales</taxon>
        <taxon>Streptomycetaceae</taxon>
        <taxon>Streptomyces</taxon>
        <taxon>Streptomyces albogriseolus group</taxon>
    </lineage>
</organism>
<comment type="caution">
    <text evidence="2">The sequence shown here is derived from an EMBL/GenBank/DDBJ whole genome shotgun (WGS) entry which is preliminary data.</text>
</comment>
<name>A0ABP6U6B4_9ACTN</name>
<proteinExistence type="predicted"/>
<gene>
    <name evidence="2" type="ORF">GCM10019016_103520</name>
</gene>
<accession>A0ABP6U6B4</accession>
<protein>
    <submittedName>
        <fullName evidence="2">Uncharacterized protein</fullName>
    </submittedName>
</protein>
<sequence length="65" mass="7250">MLCEARHRPGPPPGWSCIREMLHPEGPDPKKYDAPWPRTADGRNRGRCPPRASLTRINAPTGSHP</sequence>
<keyword evidence="3" id="KW-1185">Reference proteome</keyword>
<feature type="region of interest" description="Disordered" evidence="1">
    <location>
        <begin position="1"/>
        <end position="65"/>
    </location>
</feature>
<dbReference type="EMBL" id="BAAAXF010000074">
    <property type="protein sequence ID" value="GAA3503242.1"/>
    <property type="molecule type" value="Genomic_DNA"/>
</dbReference>
<reference evidence="3" key="1">
    <citation type="journal article" date="2019" name="Int. J. Syst. Evol. Microbiol.">
        <title>The Global Catalogue of Microorganisms (GCM) 10K type strain sequencing project: providing services to taxonomists for standard genome sequencing and annotation.</title>
        <authorList>
            <consortium name="The Broad Institute Genomics Platform"/>
            <consortium name="The Broad Institute Genome Sequencing Center for Infectious Disease"/>
            <person name="Wu L."/>
            <person name="Ma J."/>
        </authorList>
    </citation>
    <scope>NUCLEOTIDE SEQUENCE [LARGE SCALE GENOMIC DNA]</scope>
    <source>
        <strain evidence="3">JCM 4816</strain>
    </source>
</reference>
<evidence type="ECO:0000256" key="1">
    <source>
        <dbReference type="SAM" id="MobiDB-lite"/>
    </source>
</evidence>
<feature type="compositionally biased region" description="Basic and acidic residues" evidence="1">
    <location>
        <begin position="20"/>
        <end position="33"/>
    </location>
</feature>